<proteinExistence type="predicted"/>
<dbReference type="AlphaFoldDB" id="A0A0B7GXF7"/>
<protein>
    <submittedName>
        <fullName evidence="2">Uncharacterized protein</fullName>
    </submittedName>
</protein>
<accession>A0A0B7GXF7</accession>
<keyword evidence="1" id="KW-0472">Membrane</keyword>
<keyword evidence="1" id="KW-0812">Transmembrane</keyword>
<reference evidence="3" key="1">
    <citation type="submission" date="2015-01" db="EMBL/GenBank/DDBJ databases">
        <authorList>
            <person name="Manzoor Shahid"/>
            <person name="Zubair Saima"/>
        </authorList>
    </citation>
    <scope>NUCLEOTIDE SEQUENCE [LARGE SCALE GENOMIC DNA]</scope>
    <source>
        <strain evidence="3">V1</strain>
    </source>
</reference>
<feature type="transmembrane region" description="Helical" evidence="1">
    <location>
        <begin position="20"/>
        <end position="37"/>
    </location>
</feature>
<dbReference type="Proteomes" id="UP000042527">
    <property type="component" value="Unassembled WGS sequence"/>
</dbReference>
<keyword evidence="1" id="KW-1133">Transmembrane helix</keyword>
<organism evidence="2 3">
    <name type="scientific">Treponema phagedenis</name>
    <dbReference type="NCBI Taxonomy" id="162"/>
    <lineage>
        <taxon>Bacteria</taxon>
        <taxon>Pseudomonadati</taxon>
        <taxon>Spirochaetota</taxon>
        <taxon>Spirochaetia</taxon>
        <taxon>Spirochaetales</taxon>
        <taxon>Treponemataceae</taxon>
        <taxon>Treponema</taxon>
    </lineage>
</organism>
<evidence type="ECO:0000256" key="1">
    <source>
        <dbReference type="SAM" id="Phobius"/>
    </source>
</evidence>
<evidence type="ECO:0000313" key="3">
    <source>
        <dbReference type="Proteomes" id="UP000042527"/>
    </source>
</evidence>
<name>A0A0B7GXF7_TREPH</name>
<evidence type="ECO:0000313" key="2">
    <source>
        <dbReference type="EMBL" id="CEM63359.1"/>
    </source>
</evidence>
<keyword evidence="3" id="KW-1185">Reference proteome</keyword>
<dbReference type="EMBL" id="CDNC01000050">
    <property type="protein sequence ID" value="CEM63359.1"/>
    <property type="molecule type" value="Genomic_DNA"/>
</dbReference>
<gene>
    <name evidence="2" type="ORF">TPHV1_80112</name>
</gene>
<sequence length="61" mass="7329">MLYLLLYETYFIVACIKIESPEYIFIVIIVYTVFLVFTTKKYKYKKETGRTISLPVLFITF</sequence>